<feature type="region of interest" description="Disordered" evidence="6">
    <location>
        <begin position="73"/>
        <end position="147"/>
    </location>
</feature>
<dbReference type="InterPro" id="IPR036872">
    <property type="entry name" value="CH_dom_sf"/>
</dbReference>
<keyword evidence="2" id="KW-0597">Phosphoprotein</keyword>
<dbReference type="OrthoDB" id="10048042at2759"/>
<feature type="compositionally biased region" description="Low complexity" evidence="6">
    <location>
        <begin position="731"/>
        <end position="756"/>
    </location>
</feature>
<dbReference type="PROSITE" id="PS50021">
    <property type="entry name" value="CH"/>
    <property type="match status" value="1"/>
</dbReference>
<sequence>MDERDGVEYPEQQTLYRQSLLKKTKSEIKHEKKMSKTESRFKSKLESLKKLQHSASTNSAVEKARAFFRSLELKHHGSSSSNDQSSSASPRRRHPTTANNIGHSTSGKFPPPSSVSSSSSSSIIDDSQNTISLPTTTDSSLPIKNPTDGIATARLIRVINSNYSNSKDMIVHRAIYDDQPPYFSHHSMLYERNFPSPQPFYNERSQSYSVSMEKHREIQAKYDIRPLSPVSSMNSNIIYSSQIYCNSPSSIEPMAMNGNITDHQLSTSLYNYRPLVCRHIESPTLMSSSFHEPSDRMSDSLIRPLPPSSSSSSMSTWNQSVRRLNNEYTSTINALQQAKESLQDICSEQNNKISKYANLVARGIDNLSNIEPKKSLGVTFCLTAPISSPNSMTNSYDENKSVTSSMFCKPKLVRPLDLDTFIPSITSLPKLEPVSSIPEKNTKVDSIASIIKKFNNFNNSPVSLKSRTIIENHEEASFLSQFNKEQQQQQQVLPKMVVFDSVPARKERSNLPSLTSLTDLSPSYPVSSPRVHFEPSVTTYEIEEIPYESPPPPLLSSSSSSTSTSISDDSTSSSSTDENQVYENIRCDNIVQEETTYTVETFYKSTHTNETNKANLSNQQVVVIRENTTEEQFNSARERIRAEKSRIRHSPLKHTFTTNETEVPPLTTPLLTYLNLTVKQASPTIETKDEIHENYHSIEPSSVAHVSNNFISSIYRTEENETINDVVTINPHTHSPPSHRLTSSSSSSSTVSSASTVLISQKTTSVNSNVPNGNLTKNNNKSVSQLPKRTLSNTPSTTITNASRLKQPLKNVPTSSKLKPPSSTIKKPLKTTITSHTSSVTPSTMATSSIRKPTGITNQSSTLPNNVANRTTQQQVSLTPLTSTGKKHNLVNGTNMTESQNLAESSSSLGKNRVRSMVNQLNAAVSSARPVAPVVIPTKRTPLFSPVVNSRHSALIESSTSPPPTPAITKPTITTPSRPTLQRAMTINMNRSGATSPPSAPSTTNNNIPSAYKRRTPLVRSTSNVKEGLLRWCQAQVASYPNVSVTNLSSSWADGLAFCALTHHFFPDAFDFNSLSSSNRKENFELAFRVAEERAGVPQLLDVSDMLIMGNTPDYKCIFTYLNSFLAKVKDLHPTSNGDNHN</sequence>
<feature type="compositionally biased region" description="Polar residues" evidence="6">
    <location>
        <begin position="757"/>
        <end position="804"/>
    </location>
</feature>
<feature type="compositionally biased region" description="Low complexity" evidence="6">
    <location>
        <begin position="114"/>
        <end position="127"/>
    </location>
</feature>
<feature type="compositionally biased region" description="Polar residues" evidence="6">
    <location>
        <begin position="978"/>
        <end position="993"/>
    </location>
</feature>
<evidence type="ECO:0000256" key="5">
    <source>
        <dbReference type="SAM" id="Coils"/>
    </source>
</evidence>
<evidence type="ECO:0000313" key="8">
    <source>
        <dbReference type="EMBL" id="CAF0718892.1"/>
    </source>
</evidence>
<feature type="region of interest" description="Disordered" evidence="6">
    <location>
        <begin position="955"/>
        <end position="1010"/>
    </location>
</feature>
<dbReference type="GO" id="GO:0005768">
    <property type="term" value="C:endosome"/>
    <property type="evidence" value="ECO:0007669"/>
    <property type="project" value="UniProtKB-SubCell"/>
</dbReference>
<dbReference type="Pfam" id="PF00307">
    <property type="entry name" value="CH"/>
    <property type="match status" value="1"/>
</dbReference>
<dbReference type="InterPro" id="IPR050540">
    <property type="entry name" value="F-actin_Monoox_Mical"/>
</dbReference>
<comment type="caution">
    <text evidence="8">The sequence shown here is derived from an EMBL/GenBank/DDBJ whole genome shotgun (WGS) entry which is preliminary data.</text>
</comment>
<protein>
    <recommendedName>
        <fullName evidence="7">Calponin-homology (CH) domain-containing protein</fullName>
    </recommendedName>
</protein>
<reference evidence="8" key="1">
    <citation type="submission" date="2021-02" db="EMBL/GenBank/DDBJ databases">
        <authorList>
            <person name="Nowell W R."/>
        </authorList>
    </citation>
    <scope>NUCLEOTIDE SEQUENCE</scope>
</reference>
<feature type="compositionally biased region" description="Low complexity" evidence="6">
    <location>
        <begin position="813"/>
        <end position="835"/>
    </location>
</feature>
<dbReference type="InterPro" id="IPR001715">
    <property type="entry name" value="CH_dom"/>
</dbReference>
<dbReference type="Proteomes" id="UP000663852">
    <property type="component" value="Unassembled WGS sequence"/>
</dbReference>
<dbReference type="SMART" id="SM00033">
    <property type="entry name" value="CH"/>
    <property type="match status" value="1"/>
</dbReference>
<dbReference type="Gene3D" id="1.10.418.10">
    <property type="entry name" value="Calponin-like domain"/>
    <property type="match status" value="1"/>
</dbReference>
<evidence type="ECO:0000256" key="6">
    <source>
        <dbReference type="SAM" id="MobiDB-lite"/>
    </source>
</evidence>
<comment type="subcellular location">
    <subcellularLocation>
        <location evidence="1">Endosome</location>
    </subcellularLocation>
</comment>
<name>A0A813M615_ADIRI</name>
<dbReference type="FunFam" id="1.10.418.10:FF:000023">
    <property type="entry name" value="EH domain-binding protein 1 isoform X1"/>
    <property type="match status" value="1"/>
</dbReference>
<evidence type="ECO:0000256" key="3">
    <source>
        <dbReference type="ARBA" id="ARBA00022753"/>
    </source>
</evidence>
<evidence type="ECO:0000256" key="1">
    <source>
        <dbReference type="ARBA" id="ARBA00004177"/>
    </source>
</evidence>
<keyword evidence="3" id="KW-0967">Endosome</keyword>
<gene>
    <name evidence="8" type="ORF">EDS130_LOCUS22</name>
</gene>
<feature type="domain" description="Calponin-homology (CH)" evidence="7">
    <location>
        <begin position="1023"/>
        <end position="1130"/>
    </location>
</feature>
<accession>A0A813M615</accession>
<feature type="region of interest" description="Disordered" evidence="6">
    <location>
        <begin position="728"/>
        <end position="874"/>
    </location>
</feature>
<evidence type="ECO:0000259" key="7">
    <source>
        <dbReference type="PROSITE" id="PS50021"/>
    </source>
</evidence>
<evidence type="ECO:0000256" key="4">
    <source>
        <dbReference type="ARBA" id="ARBA00023054"/>
    </source>
</evidence>
<feature type="compositionally biased region" description="Low complexity" evidence="6">
    <location>
        <begin position="299"/>
        <end position="315"/>
    </location>
</feature>
<feature type="compositionally biased region" description="Polar residues" evidence="6">
    <location>
        <begin position="836"/>
        <end position="874"/>
    </location>
</feature>
<feature type="compositionally biased region" description="Polar residues" evidence="6">
    <location>
        <begin position="96"/>
        <end position="107"/>
    </location>
</feature>
<feature type="region of interest" description="Disordered" evidence="6">
    <location>
        <begin position="546"/>
        <end position="585"/>
    </location>
</feature>
<feature type="coiled-coil region" evidence="5">
    <location>
        <begin position="321"/>
        <end position="352"/>
    </location>
</feature>
<feature type="compositionally biased region" description="Low complexity" evidence="6">
    <location>
        <begin position="967"/>
        <end position="977"/>
    </location>
</feature>
<evidence type="ECO:0000313" key="9">
    <source>
        <dbReference type="Proteomes" id="UP000663852"/>
    </source>
</evidence>
<dbReference type="SUPFAM" id="SSF47576">
    <property type="entry name" value="Calponin-homology domain, CH-domain"/>
    <property type="match status" value="1"/>
</dbReference>
<feature type="compositionally biased region" description="Low complexity" evidence="6">
    <location>
        <begin position="78"/>
        <end position="89"/>
    </location>
</feature>
<dbReference type="AlphaFoldDB" id="A0A813M615"/>
<evidence type="ECO:0000256" key="2">
    <source>
        <dbReference type="ARBA" id="ARBA00022553"/>
    </source>
</evidence>
<feature type="region of interest" description="Disordered" evidence="6">
    <location>
        <begin position="26"/>
        <end position="60"/>
    </location>
</feature>
<feature type="compositionally biased region" description="Low complexity" evidence="6">
    <location>
        <begin position="555"/>
        <end position="578"/>
    </location>
</feature>
<feature type="compositionally biased region" description="Polar residues" evidence="6">
    <location>
        <begin position="128"/>
        <end position="142"/>
    </location>
</feature>
<dbReference type="PANTHER" id="PTHR23167">
    <property type="entry name" value="CALPONIN HOMOLOGY DOMAIN-CONTAINING PROTEIN DDB_G0272472-RELATED"/>
    <property type="match status" value="1"/>
</dbReference>
<proteinExistence type="predicted"/>
<organism evidence="8 9">
    <name type="scientific">Adineta ricciae</name>
    <name type="common">Rotifer</name>
    <dbReference type="NCBI Taxonomy" id="249248"/>
    <lineage>
        <taxon>Eukaryota</taxon>
        <taxon>Metazoa</taxon>
        <taxon>Spiralia</taxon>
        <taxon>Gnathifera</taxon>
        <taxon>Rotifera</taxon>
        <taxon>Eurotatoria</taxon>
        <taxon>Bdelloidea</taxon>
        <taxon>Adinetida</taxon>
        <taxon>Adinetidae</taxon>
        <taxon>Adineta</taxon>
    </lineage>
</organism>
<feature type="region of interest" description="Disordered" evidence="6">
    <location>
        <begin position="289"/>
        <end position="316"/>
    </location>
</feature>
<dbReference type="EMBL" id="CAJNOJ010000001">
    <property type="protein sequence ID" value="CAF0718892.1"/>
    <property type="molecule type" value="Genomic_DNA"/>
</dbReference>
<keyword evidence="4 5" id="KW-0175">Coiled coil</keyword>
<dbReference type="PANTHER" id="PTHR23167:SF88">
    <property type="entry name" value="CALPONIN-HOMOLOGY (CH) DOMAIN-CONTAINING PROTEIN"/>
    <property type="match status" value="1"/>
</dbReference>
<feature type="compositionally biased region" description="Low complexity" evidence="6">
    <location>
        <begin position="994"/>
        <end position="1007"/>
    </location>
</feature>
<feature type="compositionally biased region" description="Basic and acidic residues" evidence="6">
    <location>
        <begin position="26"/>
        <end position="49"/>
    </location>
</feature>